<feature type="domain" description="DUF6680" evidence="2">
    <location>
        <begin position="7"/>
        <end position="107"/>
    </location>
</feature>
<keyword evidence="1" id="KW-0812">Transmembrane</keyword>
<reference evidence="3" key="1">
    <citation type="submission" date="2023-07" db="EMBL/GenBank/DDBJ databases">
        <title>Genome content predicts the carbon catabolic preferences of heterotrophic bacteria.</title>
        <authorList>
            <person name="Gralka M."/>
        </authorList>
    </citation>
    <scope>NUCLEOTIDE SEQUENCE</scope>
    <source>
        <strain evidence="3">F2M12</strain>
    </source>
</reference>
<proteinExistence type="predicted"/>
<comment type="caution">
    <text evidence="3">The sequence shown here is derived from an EMBL/GenBank/DDBJ whole genome shotgun (WGS) entry which is preliminary data.</text>
</comment>
<dbReference type="EMBL" id="JAUOQI010000007">
    <property type="protein sequence ID" value="MDO6577975.1"/>
    <property type="molecule type" value="Genomic_DNA"/>
</dbReference>
<organism evidence="3 4">
    <name type="scientific">Alteromonas stellipolaris</name>
    <dbReference type="NCBI Taxonomy" id="233316"/>
    <lineage>
        <taxon>Bacteria</taxon>
        <taxon>Pseudomonadati</taxon>
        <taxon>Pseudomonadota</taxon>
        <taxon>Gammaproteobacteria</taxon>
        <taxon>Alteromonadales</taxon>
        <taxon>Alteromonadaceae</taxon>
        <taxon>Alteromonas/Salinimonas group</taxon>
        <taxon>Alteromonas</taxon>
    </lineage>
</organism>
<evidence type="ECO:0000313" key="3">
    <source>
        <dbReference type="EMBL" id="MDO6577975.1"/>
    </source>
</evidence>
<evidence type="ECO:0000313" key="4">
    <source>
        <dbReference type="Proteomes" id="UP001170717"/>
    </source>
</evidence>
<accession>A0AAW7YZT2</accession>
<dbReference type="AlphaFoldDB" id="A0AAW7YZT2"/>
<gene>
    <name evidence="3" type="ORF">Q4527_11255</name>
</gene>
<evidence type="ECO:0000256" key="1">
    <source>
        <dbReference type="SAM" id="Phobius"/>
    </source>
</evidence>
<keyword evidence="1" id="KW-0472">Membrane</keyword>
<dbReference type="RefSeq" id="WP_063456593.1">
    <property type="nucleotide sequence ID" value="NZ_CP015345.1"/>
</dbReference>
<dbReference type="Proteomes" id="UP001170717">
    <property type="component" value="Unassembled WGS sequence"/>
</dbReference>
<dbReference type="Pfam" id="PF20385">
    <property type="entry name" value="DUF6680"/>
    <property type="match status" value="1"/>
</dbReference>
<keyword evidence="1" id="KW-1133">Transmembrane helix</keyword>
<protein>
    <recommendedName>
        <fullName evidence="2">DUF6680 domain-containing protein</fullName>
    </recommendedName>
</protein>
<dbReference type="InterPro" id="IPR046502">
    <property type="entry name" value="DUF6680"/>
</dbReference>
<feature type="transmembrane region" description="Helical" evidence="1">
    <location>
        <begin position="6"/>
        <end position="28"/>
    </location>
</feature>
<sequence>MTSEAIFVTIFASLISGLFGVLISFKFYERLEKRKLRIETAKKLIGGRFNLASNEFNIAMNEIFVVYADCPEVMTAMTNFWEILQVPREQRSDKVVNDKLLALLKTVCSNSGITHSKDINDDFFLRTFNGNGNPVSSKHGV</sequence>
<evidence type="ECO:0000259" key="2">
    <source>
        <dbReference type="Pfam" id="PF20385"/>
    </source>
</evidence>
<name>A0AAW7YZT2_9ALTE</name>